<evidence type="ECO:0000313" key="2">
    <source>
        <dbReference type="Proteomes" id="UP000223157"/>
    </source>
</evidence>
<reference evidence="1 2" key="1">
    <citation type="submission" date="2014-10" db="EMBL/GenBank/DDBJ databases">
        <authorList>
            <person name="Aguirre C.A."/>
            <person name="Archer J.A."/>
            <person name="Bates T."/>
            <person name="Ion J.M."/>
            <person name="Krejcarek O.E."/>
            <person name="Mitchell C.L."/>
            <person name="Montgomery E.A."/>
            <person name="Soder N.A."/>
            <person name="Verduzco J.A."/>
            <person name="Scherer A.E."/>
            <person name="Westholm D.E."/>
            <person name="Serrano M.G."/>
            <person name="Buck G."/>
            <person name="Lee V."/>
            <person name="Wang Y."/>
            <person name="Carvalho R."/>
            <person name="Voegtly L."/>
            <person name="Shi R."/>
            <person name="Duckworth R."/>
            <person name="Johnson A."/>
            <person name="Loviza R."/>
            <person name="Walstead R."/>
            <person name="Shah Z."/>
            <person name="Kiflezghi M."/>
            <person name="Wade K."/>
            <person name="Anders K.R."/>
            <person name="Braun M.A."/>
            <person name="Delesalle V.A."/>
            <person name="Hughes L.E."/>
            <person name="Ware V.C."/>
            <person name="Bradley K.W."/>
            <person name="Barker L.P."/>
            <person name="Asai D.J."/>
            <person name="Bowman C.A."/>
            <person name="Russell D.A."/>
            <person name="Pope W.H."/>
            <person name="Jacobs-Sera D."/>
            <person name="Hendrix R.W."/>
            <person name="Hatfull G.F."/>
        </authorList>
    </citation>
    <scope>NUCLEOTIDE SEQUENCE [LARGE SCALE GENOMIC DNA]</scope>
</reference>
<dbReference type="Proteomes" id="UP000223157">
    <property type="component" value="Genome"/>
</dbReference>
<gene>
    <name evidence="1" type="ORF">PBI_ZYGOTAIGA_50</name>
</gene>
<dbReference type="EMBL" id="KM881426">
    <property type="protein sequence ID" value="AIX12731.1"/>
    <property type="molecule type" value="Genomic_DNA"/>
</dbReference>
<proteinExistence type="predicted"/>
<protein>
    <submittedName>
        <fullName evidence="1">Uncharacterized protein</fullName>
    </submittedName>
</protein>
<accession>A0A0A0YUN5</accession>
<organism evidence="1 2">
    <name type="scientific">Mycobacterium phage ZygoTaiga</name>
    <dbReference type="NCBI Taxonomy" id="1566994"/>
    <lineage>
        <taxon>Viruses</taxon>
        <taxon>Duplodnaviria</taxon>
        <taxon>Heunggongvirae</taxon>
        <taxon>Uroviricota</taxon>
        <taxon>Caudoviricetes</taxon>
        <taxon>Ceeclamvirinae</taxon>
        <taxon>Bixzunavirus</taxon>
        <taxon>Bixzunavirus Bxz1</taxon>
    </lineage>
</organism>
<name>A0A0A0YUN5_9CAUD</name>
<evidence type="ECO:0000313" key="1">
    <source>
        <dbReference type="EMBL" id="AIX12731.1"/>
    </source>
</evidence>
<sequence>MRYPRVILSAHHHTDTHRRMTMALPALTWRTETNGRKKVATTHLRTTYTLEKIDGTWVARVTVPQTRNRIGGGTETLVSGVTFAQARAAALDDYKRNGGN</sequence>